<dbReference type="GO" id="GO:0015074">
    <property type="term" value="P:DNA integration"/>
    <property type="evidence" value="ECO:0007669"/>
    <property type="project" value="InterPro"/>
</dbReference>
<evidence type="ECO:0000313" key="2">
    <source>
        <dbReference type="EMBL" id="MBF2734508.1"/>
    </source>
</evidence>
<name>A0A930UF37_9GAMM</name>
<dbReference type="Proteomes" id="UP000604381">
    <property type="component" value="Unassembled WGS sequence"/>
</dbReference>
<dbReference type="AlphaFoldDB" id="A0A930UF37"/>
<organism evidence="2 3">
    <name type="scientific">Candidatus Amphirhobacter heronislandensis</name>
    <dbReference type="NCBI Taxonomy" id="1732024"/>
    <lineage>
        <taxon>Bacteria</taxon>
        <taxon>Pseudomonadati</taxon>
        <taxon>Pseudomonadota</taxon>
        <taxon>Gammaproteobacteria</taxon>
        <taxon>Candidatus Tethybacterales</taxon>
        <taxon>Candidatus Tethybacteraceae</taxon>
        <taxon>Candidatus Amphirhobacter</taxon>
    </lineage>
</organism>
<gene>
    <name evidence="2" type="ORF">ISN26_00165</name>
</gene>
<accession>A0A930UF37</accession>
<dbReference type="SUPFAM" id="SSF56349">
    <property type="entry name" value="DNA breaking-rejoining enzymes"/>
    <property type="match status" value="1"/>
</dbReference>
<dbReference type="Gene3D" id="1.10.443.10">
    <property type="entry name" value="Intergrase catalytic core"/>
    <property type="match status" value="1"/>
</dbReference>
<keyword evidence="3" id="KW-1185">Reference proteome</keyword>
<dbReference type="GO" id="GO:0003677">
    <property type="term" value="F:DNA binding"/>
    <property type="evidence" value="ECO:0007669"/>
    <property type="project" value="InterPro"/>
</dbReference>
<evidence type="ECO:0000313" key="3">
    <source>
        <dbReference type="Proteomes" id="UP000604381"/>
    </source>
</evidence>
<dbReference type="InterPro" id="IPR013762">
    <property type="entry name" value="Integrase-like_cat_sf"/>
</dbReference>
<keyword evidence="1" id="KW-0233">DNA recombination</keyword>
<proteinExistence type="predicted"/>
<evidence type="ECO:0000256" key="1">
    <source>
        <dbReference type="ARBA" id="ARBA00023172"/>
    </source>
</evidence>
<dbReference type="EMBL" id="JADHEI010000009">
    <property type="protein sequence ID" value="MBF2734508.1"/>
    <property type="molecule type" value="Genomic_DNA"/>
</dbReference>
<protein>
    <submittedName>
        <fullName evidence="2">DNA recombinase</fullName>
    </submittedName>
</protein>
<sequence>MIKHYAARIGLRPENVSGHSLRAGFVTSAAVHHARLDKIMEVTRHRSPATVMQYIRDADAFADHAGERFL</sequence>
<comment type="caution">
    <text evidence="2">The sequence shown here is derived from an EMBL/GenBank/DDBJ whole genome shotgun (WGS) entry which is preliminary data.</text>
</comment>
<reference evidence="2" key="1">
    <citation type="submission" date="2020-10" db="EMBL/GenBank/DDBJ databases">
        <title>An improved Amphimedon queenslandica hologenome assembly reveals how three proteobacterial symbionts can extend the metabolic phenotypic of their marine sponge host.</title>
        <authorList>
            <person name="Degnan B."/>
            <person name="Degnan S."/>
            <person name="Xiang X."/>
        </authorList>
    </citation>
    <scope>NUCLEOTIDE SEQUENCE</scope>
    <source>
        <strain evidence="2">AqS2</strain>
    </source>
</reference>
<dbReference type="GO" id="GO:0006310">
    <property type="term" value="P:DNA recombination"/>
    <property type="evidence" value="ECO:0007669"/>
    <property type="project" value="UniProtKB-KW"/>
</dbReference>
<dbReference type="InterPro" id="IPR011010">
    <property type="entry name" value="DNA_brk_join_enz"/>
</dbReference>